<reference evidence="2 3" key="1">
    <citation type="submission" date="2024-06" db="EMBL/GenBank/DDBJ databases">
        <title>The Natural Products Discovery Center: Release of the First 8490 Sequenced Strains for Exploring Actinobacteria Biosynthetic Diversity.</title>
        <authorList>
            <person name="Kalkreuter E."/>
            <person name="Kautsar S.A."/>
            <person name="Yang D."/>
            <person name="Bader C.D."/>
            <person name="Teijaro C.N."/>
            <person name="Fluegel L."/>
            <person name="Davis C.M."/>
            <person name="Simpson J.R."/>
            <person name="Lauterbach L."/>
            <person name="Steele A.D."/>
            <person name="Gui C."/>
            <person name="Meng S."/>
            <person name="Li G."/>
            <person name="Viehrig K."/>
            <person name="Ye F."/>
            <person name="Su P."/>
            <person name="Kiefer A.F."/>
            <person name="Nichols A."/>
            <person name="Cepeda A.J."/>
            <person name="Yan W."/>
            <person name="Fan B."/>
            <person name="Jiang Y."/>
            <person name="Adhikari A."/>
            <person name="Zheng C.-J."/>
            <person name="Schuster L."/>
            <person name="Cowan T.M."/>
            <person name="Smanski M.J."/>
            <person name="Chevrette M.G."/>
            <person name="De Carvalho L.P.S."/>
            <person name="Shen B."/>
        </authorList>
    </citation>
    <scope>NUCLEOTIDE SEQUENCE [LARGE SCALE GENOMIC DNA]</scope>
    <source>
        <strain evidence="2 3">NPDC050100</strain>
    </source>
</reference>
<comment type="caution">
    <text evidence="2">The sequence shown here is derived from an EMBL/GenBank/DDBJ whole genome shotgun (WGS) entry which is preliminary data.</text>
</comment>
<name>A0ABV3GJH1_MICGL</name>
<feature type="region of interest" description="Disordered" evidence="1">
    <location>
        <begin position="1"/>
        <end position="37"/>
    </location>
</feature>
<dbReference type="Proteomes" id="UP001551675">
    <property type="component" value="Unassembled WGS sequence"/>
</dbReference>
<evidence type="ECO:0000313" key="2">
    <source>
        <dbReference type="EMBL" id="MEV0971780.1"/>
    </source>
</evidence>
<gene>
    <name evidence="2" type="ORF">AB0I59_24515</name>
</gene>
<keyword evidence="3" id="KW-1185">Reference proteome</keyword>
<dbReference type="Gene3D" id="3.90.1150.200">
    <property type="match status" value="1"/>
</dbReference>
<dbReference type="RefSeq" id="WP_358136324.1">
    <property type="nucleotide sequence ID" value="NZ_JBFALK010000014.1"/>
</dbReference>
<sequence length="154" mass="16722">MSADISAESKKSTDGFSEEERAAIKQRAAELKKEANRGRVDKAAAEELDVLSKIAEMEPSDRTMAERIHAIVTTNAPELSPKLWYGQPAYAIKGKVVCFFRSGNTDKEPYSTFGFTAEANLADDSGLWPTSFAVTELSDEAAKTITALVKKAVS</sequence>
<accession>A0ABV3GJH1</accession>
<dbReference type="SUPFAM" id="SSF159888">
    <property type="entry name" value="YdhG-like"/>
    <property type="match status" value="1"/>
</dbReference>
<dbReference type="EMBL" id="JBFALK010000014">
    <property type="protein sequence ID" value="MEV0971780.1"/>
    <property type="molecule type" value="Genomic_DNA"/>
</dbReference>
<evidence type="ECO:0000256" key="1">
    <source>
        <dbReference type="SAM" id="MobiDB-lite"/>
    </source>
</evidence>
<feature type="compositionally biased region" description="Basic and acidic residues" evidence="1">
    <location>
        <begin position="7"/>
        <end position="37"/>
    </location>
</feature>
<proteinExistence type="predicted"/>
<evidence type="ECO:0000313" key="3">
    <source>
        <dbReference type="Proteomes" id="UP001551675"/>
    </source>
</evidence>
<protein>
    <submittedName>
        <fullName evidence="2">DUF1801 domain-containing protein</fullName>
    </submittedName>
</protein>
<organism evidence="2 3">
    <name type="scientific">Microtetraspora glauca</name>
    <dbReference type="NCBI Taxonomy" id="1996"/>
    <lineage>
        <taxon>Bacteria</taxon>
        <taxon>Bacillati</taxon>
        <taxon>Actinomycetota</taxon>
        <taxon>Actinomycetes</taxon>
        <taxon>Streptosporangiales</taxon>
        <taxon>Streptosporangiaceae</taxon>
        <taxon>Microtetraspora</taxon>
    </lineage>
</organism>